<evidence type="ECO:0000256" key="5">
    <source>
        <dbReference type="SAM" id="Phobius"/>
    </source>
</evidence>
<dbReference type="Gene3D" id="1.20.1250.20">
    <property type="entry name" value="MFS general substrate transporter like domains"/>
    <property type="match status" value="2"/>
</dbReference>
<dbReference type="CDD" id="cd17325">
    <property type="entry name" value="MFS_MdtG_SLC18_like"/>
    <property type="match status" value="1"/>
</dbReference>
<evidence type="ECO:0000256" key="4">
    <source>
        <dbReference type="ARBA" id="ARBA00023136"/>
    </source>
</evidence>
<feature type="transmembrane region" description="Helical" evidence="5">
    <location>
        <begin position="7"/>
        <end position="23"/>
    </location>
</feature>
<evidence type="ECO:0000256" key="3">
    <source>
        <dbReference type="ARBA" id="ARBA00022989"/>
    </source>
</evidence>
<protein>
    <submittedName>
        <fullName evidence="7">MFS transporter</fullName>
    </submittedName>
</protein>
<comment type="subcellular location">
    <subcellularLocation>
        <location evidence="1">Membrane</location>
        <topology evidence="1">Multi-pass membrane protein</topology>
    </subcellularLocation>
</comment>
<dbReference type="AlphaFoldDB" id="A0AA86N0E1"/>
<dbReference type="Proteomes" id="UP001179121">
    <property type="component" value="Chromosome"/>
</dbReference>
<feature type="transmembrane region" description="Helical" evidence="5">
    <location>
        <begin position="277"/>
        <end position="296"/>
    </location>
</feature>
<feature type="domain" description="Major facilitator superfamily (MFS) profile" evidence="6">
    <location>
        <begin position="6"/>
        <end position="389"/>
    </location>
</feature>
<dbReference type="InterPro" id="IPR011701">
    <property type="entry name" value="MFS"/>
</dbReference>
<keyword evidence="8" id="KW-1185">Reference proteome</keyword>
<feature type="transmembrane region" description="Helical" evidence="5">
    <location>
        <begin position="72"/>
        <end position="91"/>
    </location>
</feature>
<evidence type="ECO:0000313" key="8">
    <source>
        <dbReference type="Proteomes" id="UP001179121"/>
    </source>
</evidence>
<keyword evidence="2 5" id="KW-0812">Transmembrane</keyword>
<dbReference type="RefSeq" id="WP_289269095.1">
    <property type="nucleotide sequence ID" value="NZ_OX365700.1"/>
</dbReference>
<dbReference type="SUPFAM" id="SSF103473">
    <property type="entry name" value="MFS general substrate transporter"/>
    <property type="match status" value="1"/>
</dbReference>
<keyword evidence="4 5" id="KW-0472">Membrane</keyword>
<feature type="transmembrane region" description="Helical" evidence="5">
    <location>
        <begin position="367"/>
        <end position="385"/>
    </location>
</feature>
<accession>A0AA86N0E1</accession>
<dbReference type="GO" id="GO:0016020">
    <property type="term" value="C:membrane"/>
    <property type="evidence" value="ECO:0007669"/>
    <property type="project" value="UniProtKB-SubCell"/>
</dbReference>
<dbReference type="InterPro" id="IPR005829">
    <property type="entry name" value="Sugar_transporter_CS"/>
</dbReference>
<dbReference type="InterPro" id="IPR036259">
    <property type="entry name" value="MFS_trans_sf"/>
</dbReference>
<dbReference type="PANTHER" id="PTHR23531">
    <property type="entry name" value="QUINOLENE RESISTANCE PROTEIN NORA"/>
    <property type="match status" value="1"/>
</dbReference>
<sequence length="392" mass="40614">MTRRQSYAILCAVGVCCFISYNLVRMPVLSLFAQSLGASPEEIGLIVSVSTLTGVLLKLPGGALSDIYGRRLLLRIGVLAFGLPPFVYPFITETGTLTGLRFVHGLATALFAPAALATVAELFQERRGAALGGYTASTQAGALLGPVLGGWLVYAAGFPTTFVTAGLFGGLGLICFLALRLNPAPPLGEKSLGRVAQDMWQGFRIVANNRAVLVTSVTDGAKMIANGALMAFLPIYGTSVGLNPGQVGILFGVQGVTSFLSKPIMGRASDRIGRRPLILIGLLLCAVSFVLIPQVAAFPTLILLAALFGYGEAVVSSSTSALVADVSDIKRLGAGMGMQGTIMDIGHASGPLLAGFLITFFGYPATFAVIAALQLVAAGVFWMTVRPAPAAS</sequence>
<evidence type="ECO:0000259" key="6">
    <source>
        <dbReference type="PROSITE" id="PS50850"/>
    </source>
</evidence>
<feature type="transmembrane region" description="Helical" evidence="5">
    <location>
        <begin position="43"/>
        <end position="60"/>
    </location>
</feature>
<dbReference type="InterPro" id="IPR020846">
    <property type="entry name" value="MFS_dom"/>
</dbReference>
<evidence type="ECO:0000256" key="2">
    <source>
        <dbReference type="ARBA" id="ARBA00022692"/>
    </source>
</evidence>
<dbReference type="PANTHER" id="PTHR23531:SF1">
    <property type="entry name" value="QUINOLENE RESISTANCE PROTEIN NORA"/>
    <property type="match status" value="1"/>
</dbReference>
<proteinExistence type="predicted"/>
<dbReference type="KEGG" id="nti:DNFV4_02794"/>
<evidence type="ECO:0000256" key="1">
    <source>
        <dbReference type="ARBA" id="ARBA00004141"/>
    </source>
</evidence>
<organism evidence="7 8">
    <name type="scientific">Nitrospira tepida</name>
    <dbReference type="NCBI Taxonomy" id="2973512"/>
    <lineage>
        <taxon>Bacteria</taxon>
        <taxon>Pseudomonadati</taxon>
        <taxon>Nitrospirota</taxon>
        <taxon>Nitrospiria</taxon>
        <taxon>Nitrospirales</taxon>
        <taxon>Nitrospiraceae</taxon>
        <taxon>Nitrospira</taxon>
    </lineage>
</organism>
<feature type="transmembrane region" description="Helical" evidence="5">
    <location>
        <begin position="135"/>
        <end position="156"/>
    </location>
</feature>
<evidence type="ECO:0000313" key="7">
    <source>
        <dbReference type="EMBL" id="CAI4032364.1"/>
    </source>
</evidence>
<dbReference type="PROSITE" id="PS50850">
    <property type="entry name" value="MFS"/>
    <property type="match status" value="1"/>
</dbReference>
<dbReference type="InterPro" id="IPR052714">
    <property type="entry name" value="MFS_Exporter"/>
</dbReference>
<gene>
    <name evidence="7" type="ORF">DNFV4_02794</name>
</gene>
<dbReference type="Pfam" id="PF07690">
    <property type="entry name" value="MFS_1"/>
    <property type="match status" value="2"/>
</dbReference>
<dbReference type="PROSITE" id="PS00216">
    <property type="entry name" value="SUGAR_TRANSPORT_1"/>
    <property type="match status" value="2"/>
</dbReference>
<dbReference type="GO" id="GO:0022857">
    <property type="term" value="F:transmembrane transporter activity"/>
    <property type="evidence" value="ECO:0007669"/>
    <property type="project" value="InterPro"/>
</dbReference>
<dbReference type="EMBL" id="OX365700">
    <property type="protein sequence ID" value="CAI4032364.1"/>
    <property type="molecule type" value="Genomic_DNA"/>
</dbReference>
<keyword evidence="3 5" id="KW-1133">Transmembrane helix</keyword>
<feature type="transmembrane region" description="Helical" evidence="5">
    <location>
        <begin position="103"/>
        <end position="123"/>
    </location>
</feature>
<feature type="transmembrane region" description="Helical" evidence="5">
    <location>
        <begin position="162"/>
        <end position="181"/>
    </location>
</feature>
<reference evidence="7" key="1">
    <citation type="submission" date="2022-10" db="EMBL/GenBank/DDBJ databases">
        <authorList>
            <person name="Koch H."/>
        </authorList>
    </citation>
    <scope>NUCLEOTIDE SEQUENCE</scope>
    <source>
        <strain evidence="7">DNF</strain>
    </source>
</reference>
<name>A0AA86N0E1_9BACT</name>